<comment type="similarity">
    <text evidence="9">Belongs to the methyltransferase superfamily. METTL18 family.</text>
</comment>
<evidence type="ECO:0000256" key="5">
    <source>
        <dbReference type="ARBA" id="ARBA00022603"/>
    </source>
</evidence>
<dbReference type="CDD" id="cd02440">
    <property type="entry name" value="AdoMet_MTases"/>
    <property type="match status" value="1"/>
</dbReference>
<dbReference type="eggNOG" id="KOG2920">
    <property type="taxonomic scope" value="Eukaryota"/>
</dbReference>
<keyword evidence="7" id="KW-0949">S-adenosyl-L-methionine</keyword>
<dbReference type="InterPro" id="IPR019410">
    <property type="entry name" value="Methyltransf_16"/>
</dbReference>
<evidence type="ECO:0000256" key="8">
    <source>
        <dbReference type="ARBA" id="ARBA00023242"/>
    </source>
</evidence>
<evidence type="ECO:0000256" key="4">
    <source>
        <dbReference type="ARBA" id="ARBA00022490"/>
    </source>
</evidence>
<accession>T1J8C9</accession>
<keyword evidence="5" id="KW-0489">Methyltransferase</keyword>
<evidence type="ECO:0000256" key="9">
    <source>
        <dbReference type="ARBA" id="ARBA00038126"/>
    </source>
</evidence>
<dbReference type="SUPFAM" id="SSF53335">
    <property type="entry name" value="S-adenosyl-L-methionine-dependent methyltransferases"/>
    <property type="match status" value="1"/>
</dbReference>
<evidence type="ECO:0000256" key="2">
    <source>
        <dbReference type="ARBA" id="ARBA00004496"/>
    </source>
</evidence>
<dbReference type="InterPro" id="IPR029063">
    <property type="entry name" value="SAM-dependent_MTases_sf"/>
</dbReference>
<dbReference type="GO" id="GO:0032259">
    <property type="term" value="P:methylation"/>
    <property type="evidence" value="ECO:0007669"/>
    <property type="project" value="UniProtKB-KW"/>
</dbReference>
<evidence type="ECO:0000313" key="11">
    <source>
        <dbReference type="Proteomes" id="UP000014500"/>
    </source>
</evidence>
<dbReference type="HOGENOM" id="CLU_038704_0_0_1"/>
<evidence type="ECO:0000256" key="1">
    <source>
        <dbReference type="ARBA" id="ARBA00004123"/>
    </source>
</evidence>
<dbReference type="GO" id="GO:0005634">
    <property type="term" value="C:nucleus"/>
    <property type="evidence" value="ECO:0007669"/>
    <property type="project" value="UniProtKB-SubCell"/>
</dbReference>
<name>T1J8C9_STRMM</name>
<dbReference type="AlphaFoldDB" id="T1J8C9"/>
<dbReference type="PhylomeDB" id="T1J8C9"/>
<dbReference type="PANTHER" id="PTHR14614:SF39">
    <property type="entry name" value="HISTIDINE PROTEIN METHYLTRANSFERASE 1 HOMOLOG"/>
    <property type="match status" value="1"/>
</dbReference>
<evidence type="ECO:0000256" key="7">
    <source>
        <dbReference type="ARBA" id="ARBA00022691"/>
    </source>
</evidence>
<dbReference type="OMA" id="FQSESVW"/>
<reference evidence="10" key="2">
    <citation type="submission" date="2015-02" db="UniProtKB">
        <authorList>
            <consortium name="EnsemblMetazoa"/>
        </authorList>
    </citation>
    <scope>IDENTIFICATION</scope>
</reference>
<comment type="subcellular location">
    <subcellularLocation>
        <location evidence="2">Cytoplasm</location>
    </subcellularLocation>
    <subcellularLocation>
        <location evidence="1">Nucleus</location>
    </subcellularLocation>
</comment>
<keyword evidence="8" id="KW-0539">Nucleus</keyword>
<dbReference type="STRING" id="126957.T1J8C9"/>
<protein>
    <recommendedName>
        <fullName evidence="3">protein-histidine N-methyltransferase</fullName>
        <ecNumber evidence="3">2.1.1.85</ecNumber>
    </recommendedName>
</protein>
<evidence type="ECO:0000256" key="6">
    <source>
        <dbReference type="ARBA" id="ARBA00022679"/>
    </source>
</evidence>
<organism evidence="10 11">
    <name type="scientific">Strigamia maritima</name>
    <name type="common">European centipede</name>
    <name type="synonym">Geophilus maritimus</name>
    <dbReference type="NCBI Taxonomy" id="126957"/>
    <lineage>
        <taxon>Eukaryota</taxon>
        <taxon>Metazoa</taxon>
        <taxon>Ecdysozoa</taxon>
        <taxon>Arthropoda</taxon>
        <taxon>Myriapoda</taxon>
        <taxon>Chilopoda</taxon>
        <taxon>Pleurostigmophora</taxon>
        <taxon>Geophilomorpha</taxon>
        <taxon>Linotaeniidae</taxon>
        <taxon>Strigamia</taxon>
    </lineage>
</organism>
<keyword evidence="11" id="KW-1185">Reference proteome</keyword>
<dbReference type="Pfam" id="PF10294">
    <property type="entry name" value="Methyltransf_16"/>
    <property type="match status" value="1"/>
</dbReference>
<reference evidence="11" key="1">
    <citation type="submission" date="2011-05" db="EMBL/GenBank/DDBJ databases">
        <authorList>
            <person name="Richards S.R."/>
            <person name="Qu J."/>
            <person name="Jiang H."/>
            <person name="Jhangiani S.N."/>
            <person name="Agravi P."/>
            <person name="Goodspeed R."/>
            <person name="Gross S."/>
            <person name="Mandapat C."/>
            <person name="Jackson L."/>
            <person name="Mathew T."/>
            <person name="Pu L."/>
            <person name="Thornton R."/>
            <person name="Saada N."/>
            <person name="Wilczek-Boney K.B."/>
            <person name="Lee S."/>
            <person name="Kovar C."/>
            <person name="Wu Y."/>
            <person name="Scherer S.E."/>
            <person name="Worley K.C."/>
            <person name="Muzny D.M."/>
            <person name="Gibbs R."/>
        </authorList>
    </citation>
    <scope>NUCLEOTIDE SEQUENCE</scope>
    <source>
        <strain evidence="11">Brora</strain>
    </source>
</reference>
<dbReference type="EC" id="2.1.1.85" evidence="3"/>
<dbReference type="EnsemblMetazoa" id="SMAR009957-RA">
    <property type="protein sequence ID" value="SMAR009957-PA"/>
    <property type="gene ID" value="SMAR009957"/>
</dbReference>
<dbReference type="GO" id="GO:0005737">
    <property type="term" value="C:cytoplasm"/>
    <property type="evidence" value="ECO:0007669"/>
    <property type="project" value="UniProtKB-SubCell"/>
</dbReference>
<dbReference type="Proteomes" id="UP000014500">
    <property type="component" value="Unassembled WGS sequence"/>
</dbReference>
<dbReference type="PANTHER" id="PTHR14614">
    <property type="entry name" value="HEPATOCELLULAR CARCINOMA-ASSOCIATED ANTIGEN"/>
    <property type="match status" value="1"/>
</dbReference>
<dbReference type="EMBL" id="JH431954">
    <property type="status" value="NOT_ANNOTATED_CDS"/>
    <property type="molecule type" value="Genomic_DNA"/>
</dbReference>
<dbReference type="GO" id="GO:0018064">
    <property type="term" value="F:protein-L-histidine N-tele-methyltransferase activity"/>
    <property type="evidence" value="ECO:0007669"/>
    <property type="project" value="UniProtKB-EC"/>
</dbReference>
<sequence>MSHRSLQYGCARNVLAITHMAFKFNFDVPGDSLQEDERTDEVEQPIKAIKINDKHYEIAKECSPVTIKFSDGTQLLTVRPSDAEKKCRNSTTICEAIRSHSDLIAGKYEGGLKIWEGSVDLCQYLITNKVQFHSKSVLELGCGAGLPGLYALKKGASCVHFQDFNFDVLETMTTPNTILNTSIEHHPSLANKCKFYAGDWLSFLNHLTKRRKEETKYDIILTSETIYNPQYHKHLYNLMRSVIKPDGVAWIRYLAAKAYYFGLGGGIQQFTQMVRQDGFFDSRTVWSTDEGLERNIIQFRPKLI</sequence>
<keyword evidence="4" id="KW-0963">Cytoplasm</keyword>
<dbReference type="Gene3D" id="3.40.50.150">
    <property type="entry name" value="Vaccinia Virus protein VP39"/>
    <property type="match status" value="1"/>
</dbReference>
<evidence type="ECO:0000256" key="3">
    <source>
        <dbReference type="ARBA" id="ARBA00012533"/>
    </source>
</evidence>
<evidence type="ECO:0000313" key="10">
    <source>
        <dbReference type="EnsemblMetazoa" id="SMAR009957-PA"/>
    </source>
</evidence>
<proteinExistence type="inferred from homology"/>
<keyword evidence="6" id="KW-0808">Transferase</keyword>